<dbReference type="PANTHER" id="PTHR30290">
    <property type="entry name" value="PERIPLASMIC BINDING COMPONENT OF ABC TRANSPORTER"/>
    <property type="match status" value="1"/>
</dbReference>
<feature type="signal peptide" evidence="4">
    <location>
        <begin position="1"/>
        <end position="24"/>
    </location>
</feature>
<organism evidence="6 7">
    <name type="scientific">Phytohabitans maris</name>
    <dbReference type="NCBI Taxonomy" id="3071409"/>
    <lineage>
        <taxon>Bacteria</taxon>
        <taxon>Bacillati</taxon>
        <taxon>Actinomycetota</taxon>
        <taxon>Actinomycetes</taxon>
        <taxon>Micromonosporales</taxon>
        <taxon>Micromonosporaceae</taxon>
    </lineage>
</organism>
<evidence type="ECO:0000256" key="4">
    <source>
        <dbReference type="SAM" id="SignalP"/>
    </source>
</evidence>
<dbReference type="SUPFAM" id="SSF53850">
    <property type="entry name" value="Periplasmic binding protein-like II"/>
    <property type="match status" value="1"/>
</dbReference>
<keyword evidence="3 4" id="KW-0732">Signal</keyword>
<dbReference type="RefSeq" id="WP_308718491.1">
    <property type="nucleotide sequence ID" value="NZ_JAVHUY010000076.1"/>
</dbReference>
<dbReference type="Proteomes" id="UP001230908">
    <property type="component" value="Unassembled WGS sequence"/>
</dbReference>
<feature type="domain" description="Solute-binding protein family 5" evidence="5">
    <location>
        <begin position="83"/>
        <end position="434"/>
    </location>
</feature>
<gene>
    <name evidence="6" type="ORF">RB614_42970</name>
</gene>
<evidence type="ECO:0000256" key="1">
    <source>
        <dbReference type="ARBA" id="ARBA00005695"/>
    </source>
</evidence>
<dbReference type="InterPro" id="IPR000914">
    <property type="entry name" value="SBP_5_dom"/>
</dbReference>
<evidence type="ECO:0000313" key="7">
    <source>
        <dbReference type="Proteomes" id="UP001230908"/>
    </source>
</evidence>
<comment type="similarity">
    <text evidence="1">Belongs to the bacterial solute-binding protein 5 family.</text>
</comment>
<dbReference type="InterPro" id="IPR030678">
    <property type="entry name" value="Peptide/Ni-bd"/>
</dbReference>
<dbReference type="EMBL" id="JAVHUY010000076">
    <property type="protein sequence ID" value="MDQ7911274.1"/>
    <property type="molecule type" value="Genomic_DNA"/>
</dbReference>
<sequence>MRGLHRRTFAVVGAALLAFAAACAGDPDSADPSAAEDPNGNINIAFSGGAATFDPHKAPTPAEFAYFTAVYDRLLRLSTDGTKLEPQLAEAWSFAPDGSYLELKLRTGVKFHDGTPFDAEVVKLNVERAKTVQGTRVAPQLASVDGVTVVDPATVRLQLVAGRGADLPTALAGYPGFMVSPKILGGSADFGLDPVTLDGGSGPYRVSAFKPGESVSFERVDGYWGGIPERAKTMTVTFVASTAARVNGLRAGQFDLAQITGVDVPTTQKLIDQGVMKGYTRTVRISYWLFLNAAMPPLDNQQVRQAINYAVDRESIGNGLYGGACVPNYQPYENGFWASSRKLDNKYTFDEQKAKDLVASSGVTNKTVTIEFGAQSAYEPAATAIQTALTKIGLDAKLGPVPQAEAFTRFNAGTSQAVVTGMIPGADPSVLVANYLLGGANLAIRGGGAAGQQISQLAAQGVDPRKSDAERAAIYQQIQEIASDQAWFAQICSSQHLWIRDAKVLGADDTFRGLWQGLPELGELRVTASA</sequence>
<evidence type="ECO:0000256" key="3">
    <source>
        <dbReference type="ARBA" id="ARBA00022729"/>
    </source>
</evidence>
<dbReference type="InterPro" id="IPR039424">
    <property type="entry name" value="SBP_5"/>
</dbReference>
<dbReference type="Gene3D" id="3.40.190.10">
    <property type="entry name" value="Periplasmic binding protein-like II"/>
    <property type="match status" value="1"/>
</dbReference>
<reference evidence="6 7" key="1">
    <citation type="submission" date="2023-08" db="EMBL/GenBank/DDBJ databases">
        <title>Phytohabitans sansha sp. nov., isolated from marine sediment.</title>
        <authorList>
            <person name="Zhao Y."/>
            <person name="Yi K."/>
        </authorList>
    </citation>
    <scope>NUCLEOTIDE SEQUENCE [LARGE SCALE GENOMIC DNA]</scope>
    <source>
        <strain evidence="6 7">ZYX-F-186</strain>
    </source>
</reference>
<name>A0ABU0ZYA4_9ACTN</name>
<keyword evidence="7" id="KW-1185">Reference proteome</keyword>
<protein>
    <submittedName>
        <fullName evidence="6">ABC transporter substrate-binding protein</fullName>
    </submittedName>
</protein>
<dbReference type="PANTHER" id="PTHR30290:SF9">
    <property type="entry name" value="OLIGOPEPTIDE-BINDING PROTEIN APPA"/>
    <property type="match status" value="1"/>
</dbReference>
<proteinExistence type="inferred from homology"/>
<feature type="chain" id="PRO_5046392121" evidence="4">
    <location>
        <begin position="25"/>
        <end position="530"/>
    </location>
</feature>
<evidence type="ECO:0000259" key="5">
    <source>
        <dbReference type="Pfam" id="PF00496"/>
    </source>
</evidence>
<dbReference type="PIRSF" id="PIRSF002741">
    <property type="entry name" value="MppA"/>
    <property type="match status" value="1"/>
</dbReference>
<evidence type="ECO:0000256" key="2">
    <source>
        <dbReference type="ARBA" id="ARBA00022448"/>
    </source>
</evidence>
<comment type="caution">
    <text evidence="6">The sequence shown here is derived from an EMBL/GenBank/DDBJ whole genome shotgun (WGS) entry which is preliminary data.</text>
</comment>
<evidence type="ECO:0000313" key="6">
    <source>
        <dbReference type="EMBL" id="MDQ7911274.1"/>
    </source>
</evidence>
<keyword evidence="2" id="KW-0813">Transport</keyword>
<dbReference type="Gene3D" id="3.10.105.10">
    <property type="entry name" value="Dipeptide-binding Protein, Domain 3"/>
    <property type="match status" value="1"/>
</dbReference>
<accession>A0ABU0ZYA4</accession>
<dbReference type="PROSITE" id="PS51257">
    <property type="entry name" value="PROKAR_LIPOPROTEIN"/>
    <property type="match status" value="1"/>
</dbReference>
<dbReference type="Pfam" id="PF00496">
    <property type="entry name" value="SBP_bac_5"/>
    <property type="match status" value="1"/>
</dbReference>